<protein>
    <recommendedName>
        <fullName evidence="1">Tf2-1-like SH3-like domain-containing protein</fullName>
    </recommendedName>
</protein>
<dbReference type="PANTHER" id="PTHR45835">
    <property type="entry name" value="YALI0A06105P"/>
    <property type="match status" value="1"/>
</dbReference>
<gene>
    <name evidence="2" type="ORF">MTR67_018473</name>
</gene>
<reference evidence="2" key="1">
    <citation type="submission" date="2023-08" db="EMBL/GenBank/DDBJ databases">
        <title>A de novo genome assembly of Solanum verrucosum Schlechtendal, a Mexican diploid species geographically isolated from the other diploid A-genome species in potato relatives.</title>
        <authorList>
            <person name="Hosaka K."/>
        </authorList>
    </citation>
    <scope>NUCLEOTIDE SEQUENCE</scope>
    <source>
        <tissue evidence="2">Young leaves</tissue>
    </source>
</reference>
<evidence type="ECO:0000259" key="1">
    <source>
        <dbReference type="Pfam" id="PF24626"/>
    </source>
</evidence>
<feature type="domain" description="Tf2-1-like SH3-like" evidence="1">
    <location>
        <begin position="70"/>
        <end position="105"/>
    </location>
</feature>
<organism evidence="2 3">
    <name type="scientific">Solanum verrucosum</name>
    <dbReference type="NCBI Taxonomy" id="315347"/>
    <lineage>
        <taxon>Eukaryota</taxon>
        <taxon>Viridiplantae</taxon>
        <taxon>Streptophyta</taxon>
        <taxon>Embryophyta</taxon>
        <taxon>Tracheophyta</taxon>
        <taxon>Spermatophyta</taxon>
        <taxon>Magnoliopsida</taxon>
        <taxon>eudicotyledons</taxon>
        <taxon>Gunneridae</taxon>
        <taxon>Pentapetalae</taxon>
        <taxon>asterids</taxon>
        <taxon>lamiids</taxon>
        <taxon>Solanales</taxon>
        <taxon>Solanaceae</taxon>
        <taxon>Solanoideae</taxon>
        <taxon>Solaneae</taxon>
        <taxon>Solanum</taxon>
    </lineage>
</organism>
<dbReference type="InterPro" id="IPR056924">
    <property type="entry name" value="SH3_Tf2-1"/>
</dbReference>
<evidence type="ECO:0000313" key="3">
    <source>
        <dbReference type="Proteomes" id="UP001234989"/>
    </source>
</evidence>
<dbReference type="Pfam" id="PF24626">
    <property type="entry name" value="SH3_Tf2-1"/>
    <property type="match status" value="1"/>
</dbReference>
<accession>A0AAF0TTR6</accession>
<dbReference type="AlphaFoldDB" id="A0AAF0TTR6"/>
<keyword evidence="3" id="KW-1185">Reference proteome</keyword>
<dbReference type="PANTHER" id="PTHR45835:SF108">
    <property type="entry name" value="INTEGRASE ZINC-BINDING DOMAIN-CONTAINING PROTEIN"/>
    <property type="match status" value="1"/>
</dbReference>
<proteinExistence type="predicted"/>
<dbReference type="EMBL" id="CP133615">
    <property type="protein sequence ID" value="WMV25088.1"/>
    <property type="molecule type" value="Genomic_DNA"/>
</dbReference>
<sequence>MAPYKALYGRKCRSPIGWFDVGAVGFVGPDLVHQATEKVKIIQDRFKIAQSHQKSYTDVRRRDLEFELDDWVYLKVSPMMGVMRFGKNYKLSPRYIGPYRISKKIAM</sequence>
<dbReference type="Proteomes" id="UP001234989">
    <property type="component" value="Chromosome 4"/>
</dbReference>
<name>A0AAF0TTR6_SOLVR</name>
<evidence type="ECO:0000313" key="2">
    <source>
        <dbReference type="EMBL" id="WMV25088.1"/>
    </source>
</evidence>